<keyword evidence="4 9" id="KW-0732">Signal</keyword>
<evidence type="ECO:0000256" key="3">
    <source>
        <dbReference type="ARBA" id="ARBA00022692"/>
    </source>
</evidence>
<keyword evidence="19" id="KW-1185">Reference proteome</keyword>
<reference evidence="12" key="1">
    <citation type="submission" date="2021-02" db="EMBL/GenBank/DDBJ databases">
        <authorList>
            <person name="Nowell W R."/>
        </authorList>
    </citation>
    <scope>NUCLEOTIDE SEQUENCE</scope>
</reference>
<protein>
    <recommendedName>
        <fullName evidence="10">TM2 domain-containing protein</fullName>
    </recommendedName>
</protein>
<feature type="signal peptide" evidence="9">
    <location>
        <begin position="1"/>
        <end position="17"/>
    </location>
</feature>
<evidence type="ECO:0000256" key="6">
    <source>
        <dbReference type="ARBA" id="ARBA00023136"/>
    </source>
</evidence>
<evidence type="ECO:0000256" key="1">
    <source>
        <dbReference type="ARBA" id="ARBA00004141"/>
    </source>
</evidence>
<dbReference type="Proteomes" id="UP000663854">
    <property type="component" value="Unassembled WGS sequence"/>
</dbReference>
<feature type="transmembrane region" description="Helical" evidence="8">
    <location>
        <begin position="68"/>
        <end position="87"/>
    </location>
</feature>
<comment type="subcellular location">
    <subcellularLocation>
        <location evidence="1">Membrane</location>
        <topology evidence="1">Multi-pass membrane protein</topology>
    </subcellularLocation>
</comment>
<evidence type="ECO:0000313" key="13">
    <source>
        <dbReference type="EMBL" id="CAF0955717.1"/>
    </source>
</evidence>
<comment type="caution">
    <text evidence="12">The sequence shown here is derived from an EMBL/GenBank/DDBJ whole genome shotgun (WGS) entry which is preliminary data.</text>
</comment>
<dbReference type="EMBL" id="CAJNOT010000305">
    <property type="protein sequence ID" value="CAF0934273.1"/>
    <property type="molecule type" value="Genomic_DNA"/>
</dbReference>
<evidence type="ECO:0000313" key="16">
    <source>
        <dbReference type="EMBL" id="CAF3626828.1"/>
    </source>
</evidence>
<dbReference type="GO" id="GO:0016020">
    <property type="term" value="C:membrane"/>
    <property type="evidence" value="ECO:0007669"/>
    <property type="project" value="UniProtKB-SubCell"/>
</dbReference>
<dbReference type="Proteomes" id="UP000663823">
    <property type="component" value="Unassembled WGS sequence"/>
</dbReference>
<dbReference type="Proteomes" id="UP000663864">
    <property type="component" value="Unassembled WGS sequence"/>
</dbReference>
<evidence type="ECO:0000313" key="15">
    <source>
        <dbReference type="EMBL" id="CAF1077941.1"/>
    </source>
</evidence>
<evidence type="ECO:0000256" key="8">
    <source>
        <dbReference type="SAM" id="Phobius"/>
    </source>
</evidence>
<dbReference type="Proteomes" id="UP000663836">
    <property type="component" value="Unassembled WGS sequence"/>
</dbReference>
<accession>A0A814BYI5</accession>
<evidence type="ECO:0000256" key="2">
    <source>
        <dbReference type="ARBA" id="ARBA00008284"/>
    </source>
</evidence>
<evidence type="ECO:0000313" key="19">
    <source>
        <dbReference type="Proteomes" id="UP000663870"/>
    </source>
</evidence>
<dbReference type="AlphaFoldDB" id="A0A814BYI5"/>
<evidence type="ECO:0000256" key="4">
    <source>
        <dbReference type="ARBA" id="ARBA00022729"/>
    </source>
</evidence>
<evidence type="ECO:0000256" key="5">
    <source>
        <dbReference type="ARBA" id="ARBA00022989"/>
    </source>
</evidence>
<dbReference type="EMBL" id="CAJNOH010000227">
    <property type="protein sequence ID" value="CAF0955717.1"/>
    <property type="molecule type" value="Genomic_DNA"/>
</dbReference>
<evidence type="ECO:0000313" key="11">
    <source>
        <dbReference type="EMBL" id="CAF0930292.1"/>
    </source>
</evidence>
<evidence type="ECO:0000313" key="18">
    <source>
        <dbReference type="Proteomes" id="UP000663864"/>
    </source>
</evidence>
<evidence type="ECO:0000313" key="17">
    <source>
        <dbReference type="EMBL" id="CAF4184261.1"/>
    </source>
</evidence>
<evidence type="ECO:0000256" key="7">
    <source>
        <dbReference type="ARBA" id="ARBA00023180"/>
    </source>
</evidence>
<evidence type="ECO:0000259" key="10">
    <source>
        <dbReference type="Pfam" id="PF05154"/>
    </source>
</evidence>
<dbReference type="OrthoDB" id="10015404at2759"/>
<evidence type="ECO:0000313" key="14">
    <source>
        <dbReference type="EMBL" id="CAF1077344.1"/>
    </source>
</evidence>
<feature type="domain" description="TM2" evidence="10">
    <location>
        <begin position="65"/>
        <end position="117"/>
    </location>
</feature>
<dbReference type="Proteomes" id="UP000663882">
    <property type="component" value="Unassembled WGS sequence"/>
</dbReference>
<gene>
    <name evidence="16" type="ORF">JBS370_LOCUS5074</name>
    <name evidence="14" type="ORF">JXQ802_LOCUS18003</name>
    <name evidence="15" type="ORF">JXQ802_LOCUS18030</name>
    <name evidence="17" type="ORF">OTI717_LOCUS37838</name>
    <name evidence="13" type="ORF">PYM288_LOCUS12359</name>
    <name evidence="11" type="ORF">RFH988_LOCUS10500</name>
    <name evidence="12" type="ORF">ZHD862_LOCUS9110</name>
</gene>
<dbReference type="InterPro" id="IPR007829">
    <property type="entry name" value="TM2"/>
</dbReference>
<keyword evidence="3 8" id="KW-0812">Transmembrane</keyword>
<dbReference type="EMBL" id="CAJOAX010018839">
    <property type="protein sequence ID" value="CAF4184261.1"/>
    <property type="molecule type" value="Genomic_DNA"/>
</dbReference>
<feature type="transmembrane region" description="Helical" evidence="8">
    <location>
        <begin position="94"/>
        <end position="114"/>
    </location>
</feature>
<comment type="similarity">
    <text evidence="2">Belongs to the TM2 family.</text>
</comment>
<proteinExistence type="inferred from homology"/>
<keyword evidence="6 8" id="KW-0472">Membrane</keyword>
<feature type="chain" id="PRO_5035599540" description="TM2 domain-containing protein" evidence="9">
    <location>
        <begin position="18"/>
        <end position="137"/>
    </location>
</feature>
<dbReference type="PANTHER" id="PTHR21016:SF7">
    <property type="entry name" value="TM2 DOMAIN-CONTAINING PROTEIN 3"/>
    <property type="match status" value="1"/>
</dbReference>
<keyword evidence="7" id="KW-0325">Glycoprotein</keyword>
<dbReference type="EMBL" id="CAJNOL010000466">
    <property type="protein sequence ID" value="CAF1077941.1"/>
    <property type="molecule type" value="Genomic_DNA"/>
</dbReference>
<keyword evidence="5 8" id="KW-1133">Transmembrane helix</keyword>
<dbReference type="PANTHER" id="PTHR21016">
    <property type="entry name" value="BETA-AMYLOID BINDING PROTEIN-RELATED"/>
    <property type="match status" value="1"/>
</dbReference>
<evidence type="ECO:0000313" key="12">
    <source>
        <dbReference type="EMBL" id="CAF0934273.1"/>
    </source>
</evidence>
<sequence>MITIIIFLSLTISITTAQQASNPCTRTSECGQGICDTNRTTPICICNRGWTYSRDGFERCTYQLKSKLAAFLLSFFAGGLGADWFYLSVGNSGYIAAGVFKLLSLGGLGIWWLVDWIRVLTNSFFDGQGMALLEWAP</sequence>
<name>A0A814BYI5_9BILA</name>
<dbReference type="Proteomes" id="UP000663870">
    <property type="component" value="Unassembled WGS sequence"/>
</dbReference>
<dbReference type="EMBL" id="CAJNOO010000393">
    <property type="protein sequence ID" value="CAF0930292.1"/>
    <property type="molecule type" value="Genomic_DNA"/>
</dbReference>
<dbReference type="EMBL" id="CAJNOL010000465">
    <property type="protein sequence ID" value="CAF1077344.1"/>
    <property type="molecule type" value="Genomic_DNA"/>
</dbReference>
<evidence type="ECO:0000256" key="9">
    <source>
        <dbReference type="SAM" id="SignalP"/>
    </source>
</evidence>
<dbReference type="Pfam" id="PF05154">
    <property type="entry name" value="TM2"/>
    <property type="match status" value="1"/>
</dbReference>
<organism evidence="12 18">
    <name type="scientific">Rotaria sordida</name>
    <dbReference type="NCBI Taxonomy" id="392033"/>
    <lineage>
        <taxon>Eukaryota</taxon>
        <taxon>Metazoa</taxon>
        <taxon>Spiralia</taxon>
        <taxon>Gnathifera</taxon>
        <taxon>Rotifera</taxon>
        <taxon>Eurotatoria</taxon>
        <taxon>Bdelloidea</taxon>
        <taxon>Philodinida</taxon>
        <taxon>Philodinidae</taxon>
        <taxon>Rotaria</taxon>
    </lineage>
</organism>
<dbReference type="InterPro" id="IPR050932">
    <property type="entry name" value="TM2D1-3-like"/>
</dbReference>
<dbReference type="EMBL" id="CAJOBD010000256">
    <property type="protein sequence ID" value="CAF3626828.1"/>
    <property type="molecule type" value="Genomic_DNA"/>
</dbReference>